<proteinExistence type="predicted"/>
<dbReference type="EMBL" id="ML769711">
    <property type="protein sequence ID" value="KAE9389119.1"/>
    <property type="molecule type" value="Genomic_DNA"/>
</dbReference>
<evidence type="ECO:0000313" key="2">
    <source>
        <dbReference type="EMBL" id="KAE9389119.1"/>
    </source>
</evidence>
<protein>
    <submittedName>
        <fullName evidence="2">Uncharacterized protein</fullName>
    </submittedName>
</protein>
<evidence type="ECO:0000256" key="1">
    <source>
        <dbReference type="SAM" id="MobiDB-lite"/>
    </source>
</evidence>
<feature type="region of interest" description="Disordered" evidence="1">
    <location>
        <begin position="1"/>
        <end position="38"/>
    </location>
</feature>
<gene>
    <name evidence="2" type="ORF">BT96DRAFT_1003542</name>
</gene>
<dbReference type="AlphaFoldDB" id="A0A6A4GTI8"/>
<accession>A0A6A4GTI8</accession>
<evidence type="ECO:0000313" key="3">
    <source>
        <dbReference type="Proteomes" id="UP000799118"/>
    </source>
</evidence>
<reference evidence="2" key="1">
    <citation type="journal article" date="2019" name="Environ. Microbiol.">
        <title>Fungal ecological strategies reflected in gene transcription - a case study of two litter decomposers.</title>
        <authorList>
            <person name="Barbi F."/>
            <person name="Kohler A."/>
            <person name="Barry K."/>
            <person name="Baskaran P."/>
            <person name="Daum C."/>
            <person name="Fauchery L."/>
            <person name="Ihrmark K."/>
            <person name="Kuo A."/>
            <person name="LaButti K."/>
            <person name="Lipzen A."/>
            <person name="Morin E."/>
            <person name="Grigoriev I.V."/>
            <person name="Henrissat B."/>
            <person name="Lindahl B."/>
            <person name="Martin F."/>
        </authorList>
    </citation>
    <scope>NUCLEOTIDE SEQUENCE</scope>
    <source>
        <strain evidence="2">JB14</strain>
    </source>
</reference>
<dbReference type="Proteomes" id="UP000799118">
    <property type="component" value="Unassembled WGS sequence"/>
</dbReference>
<name>A0A6A4GTI8_9AGAR</name>
<sequence length="140" mass="15759">MSARIERMPRNVSDFRSQKEKIQPTPVPRHRNESVPPRSLPAPLTLLRNWLSSIQLDSVNETFPITNFLAAERCDSPNNIPDELGINRRFLGSFQRSCHTGSVIDGLTATEGDIVSASSSVPTEIEVFAISWNVQRVWQE</sequence>
<organism evidence="2 3">
    <name type="scientific">Gymnopus androsaceus JB14</name>
    <dbReference type="NCBI Taxonomy" id="1447944"/>
    <lineage>
        <taxon>Eukaryota</taxon>
        <taxon>Fungi</taxon>
        <taxon>Dikarya</taxon>
        <taxon>Basidiomycota</taxon>
        <taxon>Agaricomycotina</taxon>
        <taxon>Agaricomycetes</taxon>
        <taxon>Agaricomycetidae</taxon>
        <taxon>Agaricales</taxon>
        <taxon>Marasmiineae</taxon>
        <taxon>Omphalotaceae</taxon>
        <taxon>Gymnopus</taxon>
    </lineage>
</organism>
<keyword evidence="3" id="KW-1185">Reference proteome</keyword>